<protein>
    <submittedName>
        <fullName evidence="2">Uncharacterized protein</fullName>
    </submittedName>
</protein>
<evidence type="ECO:0000313" key="2">
    <source>
        <dbReference type="EMBL" id="CDM38253.1"/>
    </source>
</evidence>
<keyword evidence="3" id="KW-1185">Reference proteome</keyword>
<dbReference type="OrthoDB" id="4324196at2759"/>
<reference evidence="2" key="1">
    <citation type="journal article" date="2014" name="Nat. Commun.">
        <title>Multiple recent horizontal transfers of a large genomic region in cheese making fungi.</title>
        <authorList>
            <person name="Cheeseman K."/>
            <person name="Ropars J."/>
            <person name="Renault P."/>
            <person name="Dupont J."/>
            <person name="Gouzy J."/>
            <person name="Branca A."/>
            <person name="Abraham A.L."/>
            <person name="Ceppi M."/>
            <person name="Conseiller E."/>
            <person name="Debuchy R."/>
            <person name="Malagnac F."/>
            <person name="Goarin A."/>
            <person name="Silar P."/>
            <person name="Lacoste S."/>
            <person name="Sallet E."/>
            <person name="Bensimon A."/>
            <person name="Giraud T."/>
            <person name="Brygoo Y."/>
        </authorList>
    </citation>
    <scope>NUCLEOTIDE SEQUENCE [LARGE SCALE GENOMIC DNA]</scope>
    <source>
        <strain evidence="2">FM164</strain>
    </source>
</reference>
<dbReference type="EMBL" id="HG792024">
    <property type="protein sequence ID" value="CDM38253.1"/>
    <property type="molecule type" value="Genomic_DNA"/>
</dbReference>
<proteinExistence type="predicted"/>
<evidence type="ECO:0000256" key="1">
    <source>
        <dbReference type="SAM" id="MobiDB-lite"/>
    </source>
</evidence>
<sequence>MQRRRVKYVTPAQINTRKLSQQSQVGEPKAQHSSPDGINKDIDASDYVLVSAS</sequence>
<name>W6QN04_PENRF</name>
<feature type="region of interest" description="Disordered" evidence="1">
    <location>
        <begin position="1"/>
        <end position="45"/>
    </location>
</feature>
<dbReference type="AlphaFoldDB" id="W6QN04"/>
<dbReference type="Proteomes" id="UP000030686">
    <property type="component" value="Unassembled WGS sequence"/>
</dbReference>
<organism evidence="2 3">
    <name type="scientific">Penicillium roqueforti (strain FM164)</name>
    <dbReference type="NCBI Taxonomy" id="1365484"/>
    <lineage>
        <taxon>Eukaryota</taxon>
        <taxon>Fungi</taxon>
        <taxon>Dikarya</taxon>
        <taxon>Ascomycota</taxon>
        <taxon>Pezizomycotina</taxon>
        <taxon>Eurotiomycetes</taxon>
        <taxon>Eurotiomycetidae</taxon>
        <taxon>Eurotiales</taxon>
        <taxon>Aspergillaceae</taxon>
        <taxon>Penicillium</taxon>
    </lineage>
</organism>
<gene>
    <name evidence="2" type="ORF">PROQFM164_S10g000067</name>
</gene>
<accession>W6QN04</accession>
<feature type="compositionally biased region" description="Polar residues" evidence="1">
    <location>
        <begin position="12"/>
        <end position="36"/>
    </location>
</feature>
<evidence type="ECO:0000313" key="3">
    <source>
        <dbReference type="Proteomes" id="UP000030686"/>
    </source>
</evidence>